<dbReference type="Pfam" id="PF13424">
    <property type="entry name" value="TPR_12"/>
    <property type="match status" value="1"/>
</dbReference>
<dbReference type="OrthoDB" id="311289at2759"/>
<dbReference type="GeneID" id="7839675"/>
<feature type="repeat" description="TPR" evidence="1">
    <location>
        <begin position="334"/>
        <end position="367"/>
    </location>
</feature>
<protein>
    <submittedName>
        <fullName evidence="3">Tetratricopeptide repeat protein</fullName>
    </submittedName>
</protein>
<dbReference type="SUPFAM" id="SSF48452">
    <property type="entry name" value="TPR-like"/>
    <property type="match status" value="2"/>
</dbReference>
<dbReference type="Gene3D" id="1.25.40.10">
    <property type="entry name" value="Tetratricopeptide repeat domain"/>
    <property type="match status" value="2"/>
</dbReference>
<dbReference type="EMBL" id="GG662244">
    <property type="protein sequence ID" value="EAS07258.1"/>
    <property type="molecule type" value="Genomic_DNA"/>
</dbReference>
<dbReference type="Pfam" id="PF13374">
    <property type="entry name" value="TPR_10"/>
    <property type="match status" value="1"/>
</dbReference>
<dbReference type="HOGENOM" id="CLU_545753_0_0_1"/>
<keyword evidence="1" id="KW-0802">TPR repeat</keyword>
<feature type="repeat" description="TPR" evidence="1">
    <location>
        <begin position="166"/>
        <end position="199"/>
    </location>
</feature>
<organism evidence="3 4">
    <name type="scientific">Tetrahymena thermophila (strain SB210)</name>
    <dbReference type="NCBI Taxonomy" id="312017"/>
    <lineage>
        <taxon>Eukaryota</taxon>
        <taxon>Sar</taxon>
        <taxon>Alveolata</taxon>
        <taxon>Ciliophora</taxon>
        <taxon>Intramacronucleata</taxon>
        <taxon>Oligohymenophorea</taxon>
        <taxon>Hymenostomatida</taxon>
        <taxon>Tetrahymenina</taxon>
        <taxon>Tetrahymenidae</taxon>
        <taxon>Tetrahymena</taxon>
    </lineage>
</organism>
<dbReference type="Proteomes" id="UP000009168">
    <property type="component" value="Unassembled WGS sequence"/>
</dbReference>
<sequence length="500" mass="58327">MIRKIFSTLPVSLYKKLKFNVGLDHNKFLVVQKFDKRIGNSTFLNITKFVQPRNKSQNLKDTLNLSKIEEILRQEETNIELLKECIQFEIHEKETKPVFQEQHSKKAEQLQNTLDQETLDLVSLLNNCGCVLANLGHYQFALDFHKRALKLKENIYSEEEYHPEIAISLSNIASVYYHLGEYHKAQEYCNKAITMQEQIYQMGSLDLAYSLNLMGIILLAEKNYRKGFKFQRRSLEIHEILIKGMSPVLANTLSNLGFSYFQYQQYKDAYLYFERSIKMKERLLIQEEKELALTHYGAGICLREMGQVKNGVNHLNTAYKMFNGAFKEEGRYIQMSLLELGNTYAKMQDYQNALTQYQLALQEEYEDQDQNILFSLHKEAALASYYIQKYQDSLQHSQEAKQIQQSEQPLDQTVASKYDQVINLTLLALSQERQQKLQECSSTIKELINLQDQFEIQQSNSLQLDTLDQNSNNIRQILDNHLQNLLSAQKVAIEKSKIVL</sequence>
<keyword evidence="2" id="KW-0175">Coiled coil</keyword>
<feature type="repeat" description="TPR" evidence="1">
    <location>
        <begin position="250"/>
        <end position="283"/>
    </location>
</feature>
<dbReference type="STRING" id="312017.Q24HH3"/>
<dbReference type="OMA" id="PPCEETI"/>
<evidence type="ECO:0000256" key="1">
    <source>
        <dbReference type="PROSITE-ProRule" id="PRU00339"/>
    </source>
</evidence>
<dbReference type="eggNOG" id="KOG1840">
    <property type="taxonomic scope" value="Eukaryota"/>
</dbReference>
<dbReference type="InterPro" id="IPR011990">
    <property type="entry name" value="TPR-like_helical_dom_sf"/>
</dbReference>
<dbReference type="PROSITE" id="PS50005">
    <property type="entry name" value="TPR"/>
    <property type="match status" value="3"/>
</dbReference>
<keyword evidence="4" id="KW-1185">Reference proteome</keyword>
<dbReference type="InterPro" id="IPR019734">
    <property type="entry name" value="TPR_rpt"/>
</dbReference>
<proteinExistence type="predicted"/>
<dbReference type="RefSeq" id="XP_001027500.1">
    <property type="nucleotide sequence ID" value="XM_001027500.1"/>
</dbReference>
<feature type="coiled-coil region" evidence="2">
    <location>
        <begin position="65"/>
        <end position="127"/>
    </location>
</feature>
<dbReference type="PANTHER" id="PTHR19959">
    <property type="entry name" value="KINESIN LIGHT CHAIN"/>
    <property type="match status" value="1"/>
</dbReference>
<gene>
    <name evidence="3" type="ORF">TTHERM_01001510</name>
</gene>
<evidence type="ECO:0000256" key="2">
    <source>
        <dbReference type="SAM" id="Coils"/>
    </source>
</evidence>
<dbReference type="AlphaFoldDB" id="Q24HH3"/>
<dbReference type="KEGG" id="tet:TTHERM_01001510"/>
<accession>Q24HH3</accession>
<dbReference type="InParanoid" id="Q24HH3"/>
<dbReference type="PANTHER" id="PTHR19959:SF119">
    <property type="entry name" value="FUNGAL LIPASE-LIKE DOMAIN-CONTAINING PROTEIN"/>
    <property type="match status" value="1"/>
</dbReference>
<name>Q24HH3_TETTS</name>
<reference evidence="4" key="1">
    <citation type="journal article" date="2006" name="PLoS Biol.">
        <title>Macronuclear genome sequence of the ciliate Tetrahymena thermophila, a model eukaryote.</title>
        <authorList>
            <person name="Eisen J.A."/>
            <person name="Coyne R.S."/>
            <person name="Wu M."/>
            <person name="Wu D."/>
            <person name="Thiagarajan M."/>
            <person name="Wortman J.R."/>
            <person name="Badger J.H."/>
            <person name="Ren Q."/>
            <person name="Amedeo P."/>
            <person name="Jones K.M."/>
            <person name="Tallon L.J."/>
            <person name="Delcher A.L."/>
            <person name="Salzberg S.L."/>
            <person name="Silva J.C."/>
            <person name="Haas B.J."/>
            <person name="Majoros W.H."/>
            <person name="Farzad M."/>
            <person name="Carlton J.M."/>
            <person name="Smith R.K. Jr."/>
            <person name="Garg J."/>
            <person name="Pearlman R.E."/>
            <person name="Karrer K.M."/>
            <person name="Sun L."/>
            <person name="Manning G."/>
            <person name="Elde N.C."/>
            <person name="Turkewitz A.P."/>
            <person name="Asai D.J."/>
            <person name="Wilkes D.E."/>
            <person name="Wang Y."/>
            <person name="Cai H."/>
            <person name="Collins K."/>
            <person name="Stewart B.A."/>
            <person name="Lee S.R."/>
            <person name="Wilamowska K."/>
            <person name="Weinberg Z."/>
            <person name="Ruzzo W.L."/>
            <person name="Wloga D."/>
            <person name="Gaertig J."/>
            <person name="Frankel J."/>
            <person name="Tsao C.-C."/>
            <person name="Gorovsky M.A."/>
            <person name="Keeling P.J."/>
            <person name="Waller R.F."/>
            <person name="Patron N.J."/>
            <person name="Cherry J.M."/>
            <person name="Stover N.A."/>
            <person name="Krieger C.J."/>
            <person name="del Toro C."/>
            <person name="Ryder H.F."/>
            <person name="Williamson S.C."/>
            <person name="Barbeau R.A."/>
            <person name="Hamilton E.P."/>
            <person name="Orias E."/>
        </authorList>
    </citation>
    <scope>NUCLEOTIDE SEQUENCE [LARGE SCALE GENOMIC DNA]</scope>
    <source>
        <strain evidence="4">SB210</strain>
    </source>
</reference>
<evidence type="ECO:0000313" key="3">
    <source>
        <dbReference type="EMBL" id="EAS07258.1"/>
    </source>
</evidence>
<dbReference type="SMART" id="SM00028">
    <property type="entry name" value="TPR"/>
    <property type="match status" value="7"/>
</dbReference>
<evidence type="ECO:0000313" key="4">
    <source>
        <dbReference type="Proteomes" id="UP000009168"/>
    </source>
</evidence>